<feature type="domain" description="3-keto-alpha-glucoside-1,2-lyase/3-keto-2-hydroxy-glucal hydratase" evidence="1">
    <location>
        <begin position="571"/>
        <end position="686"/>
    </location>
</feature>
<dbReference type="GO" id="GO:0016787">
    <property type="term" value="F:hydrolase activity"/>
    <property type="evidence" value="ECO:0007669"/>
    <property type="project" value="InterPro"/>
</dbReference>
<proteinExistence type="predicted"/>
<gene>
    <name evidence="2" type="ORF">KSF_096030</name>
</gene>
<evidence type="ECO:0000313" key="2">
    <source>
        <dbReference type="EMBL" id="GHO99555.1"/>
    </source>
</evidence>
<evidence type="ECO:0000259" key="1">
    <source>
        <dbReference type="Pfam" id="PF06439"/>
    </source>
</evidence>
<organism evidence="2 3">
    <name type="scientific">Reticulibacter mediterranei</name>
    <dbReference type="NCBI Taxonomy" id="2778369"/>
    <lineage>
        <taxon>Bacteria</taxon>
        <taxon>Bacillati</taxon>
        <taxon>Chloroflexota</taxon>
        <taxon>Ktedonobacteria</taxon>
        <taxon>Ktedonobacterales</taxon>
        <taxon>Reticulibacteraceae</taxon>
        <taxon>Reticulibacter</taxon>
    </lineage>
</organism>
<evidence type="ECO:0000313" key="3">
    <source>
        <dbReference type="Proteomes" id="UP000597444"/>
    </source>
</evidence>
<dbReference type="Proteomes" id="UP000597444">
    <property type="component" value="Unassembled WGS sequence"/>
</dbReference>
<name>A0A8J3IZC2_9CHLR</name>
<sequence>MGVLTCQISGVSYLVKDDRSIMGDRTLEVRGILTITIVDFTGTVTFQRGQPIVVRDSVTGPFYRGFIQSDQRMKYGPASAAVEHLLTCFDNGKYYFDKGANTKNYAGWRAGDVVVDFVQNGQPGQEGATVAAGLHRDSSQANFNTGILNNVAGTQTVDDGCLELAQSGADVAYSESTTADFSSNGTLTNCQAVNNALIPTTQNVIKMQAQMTSSGLTAAATWVKVWSGSYTVLSNQTFSYDMFVDPSSPQIAFGVDLFFSDGTNLRDNQAFPNTNDYQDFPVAPGTDLTGLANVGWYTRLFTLQNQVGKTLTYVAIACAGTQAGTYTGYFRNITIGTLNAFNGTLNVNPPQQLQSYGYSATDVSVVSAVDLYISTAPSYGAKAYKTTNSISVDAVKLLKSSFISWVAIEPANTQMVVKYSLDGGGAYTPCVNNAPLPNLPSGIDLTGKSIQFQYQFYALSGALPDSYPILESVSLTLSTSFATTKSDVIYESVNSTNWNAGTLTNTVANGNELMLNGAIHNWLVGPATGETLFFTNPNGGGVARGITNRVFTFFNIFNGTEAHVRFDNIPQLQNFTVEVDFKADQDNCDWAILYRTTGWQNNNLTWGYAAIVTKTYVQLGYGTNSNSGSGSYTNLQTTSLTLGSGDWHRMKIVVNGNSHQVFIDDIRFINVTDSHITGAGYFGLRGSNFNSSSSNVNLYFNNFGVVSALSGTWISPSTPLVPATTYGNSMISWRDKSASYNGLTNYTIKVEASYDNGITYAVCTNNAPLPGLTSGTSLSGKNLKIRVTLATATAGSLAAIDNLIVYVLGQYSSSGVRSTKPMGIDYIDRGNQSGFGTASDGQAWAPVGAGTAAVNSNALTITNTTGDFIELLGTRTGGDMDETTYFTLSSSAIPGGLVLRYVDSTHFYKLQASTTAISIIKRNGGTTTTLATAAVTLATNTPYWLRFRIVGAGPINFYGKVWDASGVTVEPTAWNVTALE</sequence>
<dbReference type="RefSeq" id="WP_220210197.1">
    <property type="nucleotide sequence ID" value="NZ_BNJK01000002.1"/>
</dbReference>
<dbReference type="Pfam" id="PF06439">
    <property type="entry name" value="3keto-disac_hyd"/>
    <property type="match status" value="1"/>
</dbReference>
<dbReference type="Gene3D" id="2.60.120.560">
    <property type="entry name" value="Exo-inulinase, domain 1"/>
    <property type="match status" value="2"/>
</dbReference>
<comment type="caution">
    <text evidence="2">The sequence shown here is derived from an EMBL/GenBank/DDBJ whole genome shotgun (WGS) entry which is preliminary data.</text>
</comment>
<keyword evidence="3" id="KW-1185">Reference proteome</keyword>
<dbReference type="InterPro" id="IPR013320">
    <property type="entry name" value="ConA-like_dom_sf"/>
</dbReference>
<accession>A0A8J3IZC2</accession>
<protein>
    <recommendedName>
        <fullName evidence="1">3-keto-alpha-glucoside-1,2-lyase/3-keto-2-hydroxy-glucal hydratase domain-containing protein</fullName>
    </recommendedName>
</protein>
<reference evidence="2" key="1">
    <citation type="submission" date="2020-10" db="EMBL/GenBank/DDBJ databases">
        <title>Taxonomic study of unclassified bacteria belonging to the class Ktedonobacteria.</title>
        <authorList>
            <person name="Yabe S."/>
            <person name="Wang C.M."/>
            <person name="Zheng Y."/>
            <person name="Sakai Y."/>
            <person name="Cavaletti L."/>
            <person name="Monciardini P."/>
            <person name="Donadio S."/>
        </authorList>
    </citation>
    <scope>NUCLEOTIDE SEQUENCE</scope>
    <source>
        <strain evidence="2">ID150040</strain>
    </source>
</reference>
<dbReference type="EMBL" id="BNJK01000002">
    <property type="protein sequence ID" value="GHO99555.1"/>
    <property type="molecule type" value="Genomic_DNA"/>
</dbReference>
<dbReference type="InterPro" id="IPR010496">
    <property type="entry name" value="AL/BT2_dom"/>
</dbReference>
<dbReference type="AlphaFoldDB" id="A0A8J3IZC2"/>
<dbReference type="SUPFAM" id="SSF49899">
    <property type="entry name" value="Concanavalin A-like lectins/glucanases"/>
    <property type="match status" value="1"/>
</dbReference>